<keyword evidence="2" id="KW-1185">Reference proteome</keyword>
<comment type="caution">
    <text evidence="1">The sequence shown here is derived from an EMBL/GenBank/DDBJ whole genome shotgun (WGS) entry which is preliminary data.</text>
</comment>
<gene>
    <name evidence="1" type="ORF">J2S59_000225</name>
</gene>
<evidence type="ECO:0000313" key="1">
    <source>
        <dbReference type="EMBL" id="MDP9820416.1"/>
    </source>
</evidence>
<organism evidence="1 2">
    <name type="scientific">Nocardioides massiliensis</name>
    <dbReference type="NCBI Taxonomy" id="1325935"/>
    <lineage>
        <taxon>Bacteria</taxon>
        <taxon>Bacillati</taxon>
        <taxon>Actinomycetota</taxon>
        <taxon>Actinomycetes</taxon>
        <taxon>Propionibacteriales</taxon>
        <taxon>Nocardioidaceae</taxon>
        <taxon>Nocardioides</taxon>
    </lineage>
</organism>
<name>A0ABT9NJ25_9ACTN</name>
<evidence type="ECO:0008006" key="3">
    <source>
        <dbReference type="Google" id="ProtNLM"/>
    </source>
</evidence>
<dbReference type="EMBL" id="JAUSQM010000001">
    <property type="protein sequence ID" value="MDP9820416.1"/>
    <property type="molecule type" value="Genomic_DNA"/>
</dbReference>
<dbReference type="RefSeq" id="WP_068120810.1">
    <property type="nucleotide sequence ID" value="NZ_CCXJ01000310.1"/>
</dbReference>
<protein>
    <recommendedName>
        <fullName evidence="3">Molecular chaperone DnaJ</fullName>
    </recommendedName>
</protein>
<sequence length="225" mass="25067">MRYTTRPLSDRTWLRPASARERSRFDSTWTMTLTLLHREITALGGSNVVIEVDVREQDIRNDGQLRANARTPEHPAVVVAFDTRDHGPMQYRCDRYVAAYADQGPSWQHNVRAVAKTLEALRAVDRYGATDTGQQYAGFKALPVGNAMPASNMTREEAARLLDRVAIGPDAEPDDDAIPRMLASEALARSAHRSARAEAHPDRHGGDRTLWDQVEQAARVLGVAR</sequence>
<accession>A0ABT9NJ25</accession>
<reference evidence="1 2" key="1">
    <citation type="submission" date="2023-07" db="EMBL/GenBank/DDBJ databases">
        <title>Sequencing the genomes of 1000 actinobacteria strains.</title>
        <authorList>
            <person name="Klenk H.-P."/>
        </authorList>
    </citation>
    <scope>NUCLEOTIDE SEQUENCE [LARGE SCALE GENOMIC DNA]</scope>
    <source>
        <strain evidence="1 2">GD13</strain>
    </source>
</reference>
<proteinExistence type="predicted"/>
<evidence type="ECO:0000313" key="2">
    <source>
        <dbReference type="Proteomes" id="UP001240447"/>
    </source>
</evidence>
<dbReference type="Proteomes" id="UP001240447">
    <property type="component" value="Unassembled WGS sequence"/>
</dbReference>